<feature type="compositionally biased region" description="Basic residues" evidence="1">
    <location>
        <begin position="370"/>
        <end position="400"/>
    </location>
</feature>
<dbReference type="AlphaFoldDB" id="A0A6J4LGQ5"/>
<feature type="compositionally biased region" description="Gly residues" evidence="1">
    <location>
        <begin position="222"/>
        <end position="231"/>
    </location>
</feature>
<feature type="non-terminal residue" evidence="2">
    <location>
        <position position="1"/>
    </location>
</feature>
<protein>
    <submittedName>
        <fullName evidence="2">Uncharacterized protein</fullName>
    </submittedName>
</protein>
<dbReference type="EMBL" id="CADCTW010000111">
    <property type="protein sequence ID" value="CAA9328422.1"/>
    <property type="molecule type" value="Genomic_DNA"/>
</dbReference>
<feature type="compositionally biased region" description="Basic and acidic residues" evidence="1">
    <location>
        <begin position="25"/>
        <end position="36"/>
    </location>
</feature>
<feature type="non-terminal residue" evidence="2">
    <location>
        <position position="400"/>
    </location>
</feature>
<feature type="compositionally biased region" description="Basic residues" evidence="1">
    <location>
        <begin position="347"/>
        <end position="363"/>
    </location>
</feature>
<feature type="region of interest" description="Disordered" evidence="1">
    <location>
        <begin position="25"/>
        <end position="182"/>
    </location>
</feature>
<feature type="region of interest" description="Disordered" evidence="1">
    <location>
        <begin position="204"/>
        <end position="400"/>
    </location>
</feature>
<name>A0A6J4LGQ5_9BACT</name>
<accession>A0A6J4LGQ5</accession>
<evidence type="ECO:0000313" key="2">
    <source>
        <dbReference type="EMBL" id="CAA9328422.1"/>
    </source>
</evidence>
<feature type="compositionally biased region" description="Basic and acidic residues" evidence="1">
    <location>
        <begin position="117"/>
        <end position="126"/>
    </location>
</feature>
<gene>
    <name evidence="2" type="ORF">AVDCRST_MAG68-2277</name>
</gene>
<feature type="compositionally biased region" description="Basic and acidic residues" evidence="1">
    <location>
        <begin position="310"/>
        <end position="330"/>
    </location>
</feature>
<evidence type="ECO:0000256" key="1">
    <source>
        <dbReference type="SAM" id="MobiDB-lite"/>
    </source>
</evidence>
<reference evidence="2" key="1">
    <citation type="submission" date="2020-02" db="EMBL/GenBank/DDBJ databases">
        <authorList>
            <person name="Meier V. D."/>
        </authorList>
    </citation>
    <scope>NUCLEOTIDE SEQUENCE</scope>
    <source>
        <strain evidence="2">AVDCRST_MAG68</strain>
    </source>
</reference>
<organism evidence="2">
    <name type="scientific">uncultured Gemmatimonadota bacterium</name>
    <dbReference type="NCBI Taxonomy" id="203437"/>
    <lineage>
        <taxon>Bacteria</taxon>
        <taxon>Pseudomonadati</taxon>
        <taxon>Gemmatimonadota</taxon>
        <taxon>environmental samples</taxon>
    </lineage>
</organism>
<sequence>VRLHRSRRRHRRHLRVHPCEHRVLRDTRGDRVRAQDARGAPGARHPRAPARPRRDRARQGPVPAPHGRGAVRERLRGSAPPARRQETAGGAGARGQAAVVHPLAQLRRGADGPGGARPRDHAREQLRGGAGDLAPVAPRRRRQPRERKGAARAARRHRLGAGGPEPRPGQPGGVVRRRHGPRLRLVQAVHPLRALWDRVVRRGRAERGHGGGRRAPVPRQRGAGGRGGAGGSAYDHGDRQRRLPGSAGRPRRASAPHRLEEERAGVPADRQLPDAVGGVRHSGAGLADDGVRRHAGRALLVRRAQQGDGDPLHREAAREERGRGLRRPQERPPAGLQRRNAADGPFRRRGGPARGCRGGRRRGGGGCGTRSRRGTRWLRRRCGSRHRGRGPPPGARRRGV</sequence>
<proteinExistence type="predicted"/>
<feature type="compositionally biased region" description="Basic residues" evidence="1">
    <location>
        <begin position="44"/>
        <end position="56"/>
    </location>
</feature>